<dbReference type="Proteomes" id="UP001151760">
    <property type="component" value="Unassembled WGS sequence"/>
</dbReference>
<evidence type="ECO:0000313" key="2">
    <source>
        <dbReference type="Proteomes" id="UP001151760"/>
    </source>
</evidence>
<keyword evidence="2" id="KW-1185">Reference proteome</keyword>
<sequence>MQAVAGDGVTGIKRRHRDLSSDGVWILATTSQRLRKPAFVSITVDTYRETQVRRKDTIGTVKRLTKPLDEPEREFQRLKRAVWRLQQNESLAIAGRNLFDAEASSSNNTRANPPTPP</sequence>
<accession>A0ABQ5EVU3</accession>
<reference evidence="1" key="2">
    <citation type="submission" date="2022-01" db="EMBL/GenBank/DDBJ databases">
        <authorList>
            <person name="Yamashiro T."/>
            <person name="Shiraishi A."/>
            <person name="Satake H."/>
            <person name="Nakayama K."/>
        </authorList>
    </citation>
    <scope>NUCLEOTIDE SEQUENCE</scope>
</reference>
<proteinExistence type="predicted"/>
<dbReference type="EMBL" id="BQNB010016734">
    <property type="protein sequence ID" value="GJT55176.1"/>
    <property type="molecule type" value="Genomic_DNA"/>
</dbReference>
<evidence type="ECO:0000313" key="1">
    <source>
        <dbReference type="EMBL" id="GJT55176.1"/>
    </source>
</evidence>
<organism evidence="1 2">
    <name type="scientific">Tanacetum coccineum</name>
    <dbReference type="NCBI Taxonomy" id="301880"/>
    <lineage>
        <taxon>Eukaryota</taxon>
        <taxon>Viridiplantae</taxon>
        <taxon>Streptophyta</taxon>
        <taxon>Embryophyta</taxon>
        <taxon>Tracheophyta</taxon>
        <taxon>Spermatophyta</taxon>
        <taxon>Magnoliopsida</taxon>
        <taxon>eudicotyledons</taxon>
        <taxon>Gunneridae</taxon>
        <taxon>Pentapetalae</taxon>
        <taxon>asterids</taxon>
        <taxon>campanulids</taxon>
        <taxon>Asterales</taxon>
        <taxon>Asteraceae</taxon>
        <taxon>Asteroideae</taxon>
        <taxon>Anthemideae</taxon>
        <taxon>Anthemidinae</taxon>
        <taxon>Tanacetum</taxon>
    </lineage>
</organism>
<gene>
    <name evidence="1" type="ORF">Tco_0990230</name>
</gene>
<name>A0ABQ5EVU3_9ASTR</name>
<reference evidence="1" key="1">
    <citation type="journal article" date="2022" name="Int. J. Mol. Sci.">
        <title>Draft Genome of Tanacetum Coccineum: Genomic Comparison of Closely Related Tanacetum-Family Plants.</title>
        <authorList>
            <person name="Yamashiro T."/>
            <person name="Shiraishi A."/>
            <person name="Nakayama K."/>
            <person name="Satake H."/>
        </authorList>
    </citation>
    <scope>NUCLEOTIDE SEQUENCE</scope>
</reference>
<protein>
    <submittedName>
        <fullName evidence="1">Uncharacterized protein</fullName>
    </submittedName>
</protein>
<comment type="caution">
    <text evidence="1">The sequence shown here is derived from an EMBL/GenBank/DDBJ whole genome shotgun (WGS) entry which is preliminary data.</text>
</comment>